<dbReference type="InterPro" id="IPR047575">
    <property type="entry name" value="Sm"/>
</dbReference>
<name>A0A0F8Z7M2_9ZZZZ</name>
<dbReference type="PROSITE" id="PS52002">
    <property type="entry name" value="SM"/>
    <property type="match status" value="1"/>
</dbReference>
<protein>
    <recommendedName>
        <fullName evidence="1">Sm domain-containing protein</fullName>
    </recommendedName>
</protein>
<dbReference type="EMBL" id="LAZR01065152">
    <property type="protein sequence ID" value="KKK56111.1"/>
    <property type="molecule type" value="Genomic_DNA"/>
</dbReference>
<sequence length="57" mass="6602">MIKLRNNRTIRGTLQTFDTHMNLTLSKSEDITDDKVENLDNILLRGDNIIVVYLPDN</sequence>
<dbReference type="GO" id="GO:0003723">
    <property type="term" value="F:RNA binding"/>
    <property type="evidence" value="ECO:0007669"/>
    <property type="project" value="InterPro"/>
</dbReference>
<feature type="domain" description="Sm" evidence="1">
    <location>
        <begin position="1"/>
        <end position="57"/>
    </location>
</feature>
<dbReference type="SMART" id="SM00651">
    <property type="entry name" value="Sm"/>
    <property type="match status" value="1"/>
</dbReference>
<gene>
    <name evidence="2" type="ORF">LCGC14_3067810</name>
</gene>
<comment type="caution">
    <text evidence="2">The sequence shown here is derived from an EMBL/GenBank/DDBJ whole genome shotgun (WGS) entry which is preliminary data.</text>
</comment>
<dbReference type="SUPFAM" id="SSF50182">
    <property type="entry name" value="Sm-like ribonucleoproteins"/>
    <property type="match status" value="1"/>
</dbReference>
<dbReference type="Gene3D" id="2.30.30.100">
    <property type="match status" value="1"/>
</dbReference>
<dbReference type="InterPro" id="IPR001163">
    <property type="entry name" value="Sm_dom_euk/arc"/>
</dbReference>
<reference evidence="2" key="1">
    <citation type="journal article" date="2015" name="Nature">
        <title>Complex archaea that bridge the gap between prokaryotes and eukaryotes.</title>
        <authorList>
            <person name="Spang A."/>
            <person name="Saw J.H."/>
            <person name="Jorgensen S.L."/>
            <person name="Zaremba-Niedzwiedzka K."/>
            <person name="Martijn J."/>
            <person name="Lind A.E."/>
            <person name="van Eijk R."/>
            <person name="Schleper C."/>
            <person name="Guy L."/>
            <person name="Ettema T.J."/>
        </authorList>
    </citation>
    <scope>NUCLEOTIDE SEQUENCE</scope>
</reference>
<dbReference type="Pfam" id="PF01423">
    <property type="entry name" value="LSM"/>
    <property type="match status" value="1"/>
</dbReference>
<organism evidence="2">
    <name type="scientific">marine sediment metagenome</name>
    <dbReference type="NCBI Taxonomy" id="412755"/>
    <lineage>
        <taxon>unclassified sequences</taxon>
        <taxon>metagenomes</taxon>
        <taxon>ecological metagenomes</taxon>
    </lineage>
</organism>
<accession>A0A0F8Z7M2</accession>
<proteinExistence type="predicted"/>
<dbReference type="InterPro" id="IPR010920">
    <property type="entry name" value="LSM_dom_sf"/>
</dbReference>
<evidence type="ECO:0000313" key="2">
    <source>
        <dbReference type="EMBL" id="KKK56111.1"/>
    </source>
</evidence>
<evidence type="ECO:0000259" key="1">
    <source>
        <dbReference type="PROSITE" id="PS52002"/>
    </source>
</evidence>
<dbReference type="AlphaFoldDB" id="A0A0F8Z7M2"/>